<accession>A0ABY6YAF4</accession>
<dbReference type="Proteomes" id="UP000494120">
    <property type="component" value="Unassembled WGS sequence"/>
</dbReference>
<evidence type="ECO:0000313" key="2">
    <source>
        <dbReference type="Proteomes" id="UP000494120"/>
    </source>
</evidence>
<evidence type="ECO:0000313" key="1">
    <source>
        <dbReference type="EMBL" id="VWD50144.1"/>
    </source>
</evidence>
<name>A0ABY6YAF4_9BURK</name>
<gene>
    <name evidence="1" type="ORF">BLA17378_08659</name>
</gene>
<organism evidence="1 2">
    <name type="scientific">Burkholderia aenigmatica</name>
    <dbReference type="NCBI Taxonomy" id="2015348"/>
    <lineage>
        <taxon>Bacteria</taxon>
        <taxon>Pseudomonadati</taxon>
        <taxon>Pseudomonadota</taxon>
        <taxon>Betaproteobacteria</taxon>
        <taxon>Burkholderiales</taxon>
        <taxon>Burkholderiaceae</taxon>
        <taxon>Burkholderia</taxon>
        <taxon>Burkholderia cepacia complex</taxon>
    </lineage>
</organism>
<reference evidence="1 2" key="1">
    <citation type="submission" date="2019-09" db="EMBL/GenBank/DDBJ databases">
        <authorList>
            <person name="Depoorter E."/>
        </authorList>
    </citation>
    <scope>NUCLEOTIDE SEQUENCE [LARGE SCALE GENOMIC DNA]</scope>
    <source>
        <strain evidence="1 2">R-17378</strain>
    </source>
</reference>
<dbReference type="EMBL" id="CABVQG010000087">
    <property type="protein sequence ID" value="VWD50144.1"/>
    <property type="molecule type" value="Genomic_DNA"/>
</dbReference>
<dbReference type="RefSeq" id="WP_174963598.1">
    <property type="nucleotide sequence ID" value="NZ_CABVQG010000087.1"/>
</dbReference>
<protein>
    <submittedName>
        <fullName evidence="1">Uncharacterized protein</fullName>
    </submittedName>
</protein>
<keyword evidence="2" id="KW-1185">Reference proteome</keyword>
<sequence length="69" mass="7697">MSIATAIAEALERPELAAVRNEAQPMQRVYEEMQRNGYAPKQGYAIASMDELTGMRAASADNKVMYSWL</sequence>
<comment type="caution">
    <text evidence="1">The sequence shown here is derived from an EMBL/GenBank/DDBJ whole genome shotgun (WGS) entry which is preliminary data.</text>
</comment>
<proteinExistence type="predicted"/>